<proteinExistence type="predicted"/>
<evidence type="ECO:0000313" key="1">
    <source>
        <dbReference type="EMBL" id="OAG75344.1"/>
    </source>
</evidence>
<dbReference type="AlphaFoldDB" id="A0A177G7U9"/>
<reference evidence="1 2" key="1">
    <citation type="submission" date="2016-03" db="EMBL/GenBank/DDBJ databases">
        <title>Draft genome sequence of Acetobacter malorum CECT 7742, a strain isolated from strawberry vinegar.</title>
        <authorList>
            <person name="Sainz F."/>
            <person name="Mas A."/>
            <person name="Torija M.J."/>
        </authorList>
    </citation>
    <scope>NUCLEOTIDE SEQUENCE [LARGE SCALE GENOMIC DNA]</scope>
    <source>
        <strain evidence="1 2">CECT 7742</strain>
    </source>
</reference>
<organism evidence="1 2">
    <name type="scientific">Acetobacter malorum</name>
    <dbReference type="NCBI Taxonomy" id="178901"/>
    <lineage>
        <taxon>Bacteria</taxon>
        <taxon>Pseudomonadati</taxon>
        <taxon>Pseudomonadota</taxon>
        <taxon>Alphaproteobacteria</taxon>
        <taxon>Acetobacterales</taxon>
        <taxon>Acetobacteraceae</taxon>
        <taxon>Acetobacter</taxon>
    </lineage>
</organism>
<dbReference type="EMBL" id="LVHD01000065">
    <property type="protein sequence ID" value="OAG75344.1"/>
    <property type="molecule type" value="Genomic_DNA"/>
</dbReference>
<dbReference type="AntiFam" id="ANF00209">
    <property type="entry name" value="Shadow ORF (opposite thrS)"/>
</dbReference>
<protein>
    <submittedName>
        <fullName evidence="1">Uncharacterized protein</fullName>
    </submittedName>
</protein>
<name>A0A177G7U9_9PROT</name>
<comment type="caution">
    <text evidence="1">The sequence shown here is derived from an EMBL/GenBank/DDBJ whole genome shotgun (WGS) entry which is preliminary data.</text>
</comment>
<gene>
    <name evidence="1" type="ORF">Amal_03479</name>
</gene>
<dbReference type="Proteomes" id="UP000077349">
    <property type="component" value="Unassembled WGS sequence"/>
</dbReference>
<sequence>MPEYGPRCFLLKMEEIHLTTKSAMTTQHGLRPLFFPRFELLFVTPGRAVNPLEHCSVAVAFPVSARRFQQTKSMTHVCCVGEMWSTTQVHEITLSIERQNSISRECVDDLGFVVLALFATPGKCTLPVPHLADDWFIAINDFMHAGFDPGQIVRRDRLFRPDIVVKAAFSSGSGRKQSARKQFADRLSQNMRRVMADER</sequence>
<accession>A0A177G7U9</accession>
<evidence type="ECO:0000313" key="2">
    <source>
        <dbReference type="Proteomes" id="UP000077349"/>
    </source>
</evidence>